<name>A0A0K1PNL9_9BACT</name>
<dbReference type="PANTHER" id="PTHR43133">
    <property type="entry name" value="RNA POLYMERASE ECF-TYPE SIGMA FACTO"/>
    <property type="match status" value="1"/>
</dbReference>
<feature type="region of interest" description="Disordered" evidence="6">
    <location>
        <begin position="89"/>
        <end position="114"/>
    </location>
</feature>
<dbReference type="Pfam" id="PF08281">
    <property type="entry name" value="Sigma70_r4_2"/>
    <property type="match status" value="1"/>
</dbReference>
<dbReference type="InterPro" id="IPR013249">
    <property type="entry name" value="RNA_pol_sigma70_r4_t2"/>
</dbReference>
<keyword evidence="10" id="KW-1185">Reference proteome</keyword>
<evidence type="ECO:0000256" key="4">
    <source>
        <dbReference type="ARBA" id="ARBA00023125"/>
    </source>
</evidence>
<evidence type="ECO:0000259" key="8">
    <source>
        <dbReference type="Pfam" id="PF08281"/>
    </source>
</evidence>
<dbReference type="InterPro" id="IPR007627">
    <property type="entry name" value="RNA_pol_sigma70_r2"/>
</dbReference>
<organism evidence="9 10">
    <name type="scientific">Labilithrix luteola</name>
    <dbReference type="NCBI Taxonomy" id="1391654"/>
    <lineage>
        <taxon>Bacteria</taxon>
        <taxon>Pseudomonadati</taxon>
        <taxon>Myxococcota</taxon>
        <taxon>Polyangia</taxon>
        <taxon>Polyangiales</taxon>
        <taxon>Labilitrichaceae</taxon>
        <taxon>Labilithrix</taxon>
    </lineage>
</organism>
<feature type="domain" description="RNA polymerase sigma factor 70 region 4 type 2" evidence="8">
    <location>
        <begin position="121"/>
        <end position="172"/>
    </location>
</feature>
<evidence type="ECO:0008006" key="11">
    <source>
        <dbReference type="Google" id="ProtNLM"/>
    </source>
</evidence>
<dbReference type="InterPro" id="IPR036388">
    <property type="entry name" value="WH-like_DNA-bd_sf"/>
</dbReference>
<dbReference type="InterPro" id="IPR014284">
    <property type="entry name" value="RNA_pol_sigma-70_dom"/>
</dbReference>
<dbReference type="PANTHER" id="PTHR43133:SF8">
    <property type="entry name" value="RNA POLYMERASE SIGMA FACTOR HI_1459-RELATED"/>
    <property type="match status" value="1"/>
</dbReference>
<dbReference type="OrthoDB" id="7376212at2"/>
<evidence type="ECO:0000259" key="7">
    <source>
        <dbReference type="Pfam" id="PF04542"/>
    </source>
</evidence>
<reference evidence="9 10" key="1">
    <citation type="submission" date="2015-08" db="EMBL/GenBank/DDBJ databases">
        <authorList>
            <person name="Babu N.S."/>
            <person name="Beckwith C.J."/>
            <person name="Beseler K.G."/>
            <person name="Brison A."/>
            <person name="Carone J.V."/>
            <person name="Caskin T.P."/>
            <person name="Diamond M."/>
            <person name="Durham M.E."/>
            <person name="Foxe J.M."/>
            <person name="Go M."/>
            <person name="Henderson B.A."/>
            <person name="Jones I.B."/>
            <person name="McGettigan J.A."/>
            <person name="Micheletti S.J."/>
            <person name="Nasrallah M.E."/>
            <person name="Ortiz D."/>
            <person name="Piller C.R."/>
            <person name="Privatt S.R."/>
            <person name="Schneider S.L."/>
            <person name="Sharp S."/>
            <person name="Smith T.C."/>
            <person name="Stanton J.D."/>
            <person name="Ullery H.E."/>
            <person name="Wilson R.J."/>
            <person name="Serrano M.G."/>
            <person name="Buck G."/>
            <person name="Lee V."/>
            <person name="Wang Y."/>
            <person name="Carvalho R."/>
            <person name="Voegtly L."/>
            <person name="Shi R."/>
            <person name="Duckworth R."/>
            <person name="Johnson A."/>
            <person name="Loviza R."/>
            <person name="Walstead R."/>
            <person name="Shah Z."/>
            <person name="Kiflezghi M."/>
            <person name="Wade K."/>
            <person name="Ball S.L."/>
            <person name="Bradley K.W."/>
            <person name="Asai D.J."/>
            <person name="Bowman C.A."/>
            <person name="Russell D.A."/>
            <person name="Pope W.H."/>
            <person name="Jacobs-Sera D."/>
            <person name="Hendrix R.W."/>
            <person name="Hatfull G.F."/>
        </authorList>
    </citation>
    <scope>NUCLEOTIDE SEQUENCE [LARGE SCALE GENOMIC DNA]</scope>
    <source>
        <strain evidence="9 10">DSM 27648</strain>
    </source>
</reference>
<evidence type="ECO:0000313" key="10">
    <source>
        <dbReference type="Proteomes" id="UP000064967"/>
    </source>
</evidence>
<dbReference type="GO" id="GO:0003677">
    <property type="term" value="F:DNA binding"/>
    <property type="evidence" value="ECO:0007669"/>
    <property type="project" value="UniProtKB-KW"/>
</dbReference>
<dbReference type="SUPFAM" id="SSF88946">
    <property type="entry name" value="Sigma2 domain of RNA polymerase sigma factors"/>
    <property type="match status" value="1"/>
</dbReference>
<evidence type="ECO:0000256" key="1">
    <source>
        <dbReference type="ARBA" id="ARBA00010641"/>
    </source>
</evidence>
<dbReference type="RefSeq" id="WP_146646619.1">
    <property type="nucleotide sequence ID" value="NZ_CP012333.1"/>
</dbReference>
<dbReference type="NCBIfam" id="TIGR02937">
    <property type="entry name" value="sigma70-ECF"/>
    <property type="match status" value="1"/>
</dbReference>
<dbReference type="Pfam" id="PF04542">
    <property type="entry name" value="Sigma70_r2"/>
    <property type="match status" value="1"/>
</dbReference>
<keyword evidence="2" id="KW-0805">Transcription regulation</keyword>
<proteinExistence type="inferred from homology"/>
<dbReference type="InterPro" id="IPR039425">
    <property type="entry name" value="RNA_pol_sigma-70-like"/>
</dbReference>
<evidence type="ECO:0000256" key="2">
    <source>
        <dbReference type="ARBA" id="ARBA00023015"/>
    </source>
</evidence>
<keyword evidence="5" id="KW-0804">Transcription</keyword>
<dbReference type="GO" id="GO:0006352">
    <property type="term" value="P:DNA-templated transcription initiation"/>
    <property type="evidence" value="ECO:0007669"/>
    <property type="project" value="InterPro"/>
</dbReference>
<dbReference type="Gene3D" id="1.10.1740.10">
    <property type="match status" value="1"/>
</dbReference>
<evidence type="ECO:0000256" key="5">
    <source>
        <dbReference type="ARBA" id="ARBA00023163"/>
    </source>
</evidence>
<dbReference type="InterPro" id="IPR013324">
    <property type="entry name" value="RNA_pol_sigma_r3/r4-like"/>
</dbReference>
<dbReference type="KEGG" id="llu:AKJ09_01787"/>
<accession>A0A0K1PNL9</accession>
<dbReference type="SUPFAM" id="SSF88659">
    <property type="entry name" value="Sigma3 and sigma4 domains of RNA polymerase sigma factors"/>
    <property type="match status" value="1"/>
</dbReference>
<dbReference type="Gene3D" id="1.10.10.10">
    <property type="entry name" value="Winged helix-like DNA-binding domain superfamily/Winged helix DNA-binding domain"/>
    <property type="match status" value="1"/>
</dbReference>
<feature type="domain" description="RNA polymerase sigma-70 region 2" evidence="7">
    <location>
        <begin position="25"/>
        <end position="89"/>
    </location>
</feature>
<evidence type="ECO:0000313" key="9">
    <source>
        <dbReference type="EMBL" id="AKU95123.1"/>
    </source>
</evidence>
<sequence>MGNASALVCNLHSSPMTDARLEHHYRQHFAYVWKSARRLGVSEVDADDVVQEAFLVARDLLDAKSPADVRSFLFGVLYNVVRRHRRRLKSSRENTNAVDDLPDASAPGPTSSTDRREAVRLLERLLALLNDEQRAVFVLAEIEQKKLREIGQILGIPPNTAASRLRLARTKLAEAAHRIQAQEGWRSR</sequence>
<keyword evidence="4" id="KW-0238">DNA-binding</keyword>
<dbReference type="InterPro" id="IPR013325">
    <property type="entry name" value="RNA_pol_sigma_r2"/>
</dbReference>
<evidence type="ECO:0000256" key="3">
    <source>
        <dbReference type="ARBA" id="ARBA00023082"/>
    </source>
</evidence>
<protein>
    <recommendedName>
        <fullName evidence="11">RNA polymerase sigma factor RpoE</fullName>
    </recommendedName>
</protein>
<dbReference type="AlphaFoldDB" id="A0A0K1PNL9"/>
<dbReference type="EMBL" id="CP012333">
    <property type="protein sequence ID" value="AKU95123.1"/>
    <property type="molecule type" value="Genomic_DNA"/>
</dbReference>
<dbReference type="Proteomes" id="UP000064967">
    <property type="component" value="Chromosome"/>
</dbReference>
<dbReference type="GO" id="GO:0016987">
    <property type="term" value="F:sigma factor activity"/>
    <property type="evidence" value="ECO:0007669"/>
    <property type="project" value="UniProtKB-KW"/>
</dbReference>
<keyword evidence="3" id="KW-0731">Sigma factor</keyword>
<evidence type="ECO:0000256" key="6">
    <source>
        <dbReference type="SAM" id="MobiDB-lite"/>
    </source>
</evidence>
<comment type="similarity">
    <text evidence="1">Belongs to the sigma-70 factor family. ECF subfamily.</text>
</comment>
<gene>
    <name evidence="9" type="ORF">AKJ09_01787</name>
</gene>
<dbReference type="STRING" id="1391654.AKJ09_01787"/>